<name>A0A9P7KRW3_9HYPO</name>
<feature type="region of interest" description="Disordered" evidence="2">
    <location>
        <begin position="327"/>
        <end position="351"/>
    </location>
</feature>
<dbReference type="PANTHER" id="PTHR37013:SF3">
    <property type="entry name" value="INTEGRAL MEMBRANE PROTEIN (AFU_ORTHOLOGUE AFUA_1G05950)"/>
    <property type="match status" value="1"/>
</dbReference>
<feature type="transmembrane region" description="Helical" evidence="3">
    <location>
        <begin position="74"/>
        <end position="97"/>
    </location>
</feature>
<keyword evidence="3" id="KW-0812">Transmembrane</keyword>
<dbReference type="PANTHER" id="PTHR37013">
    <property type="entry name" value="INTEGRAL MEMBRANE PROTEIN (AFU_ORTHOLOGUE AFUA_1G05950)-RELATED"/>
    <property type="match status" value="1"/>
</dbReference>
<dbReference type="InterPro" id="IPR056120">
    <property type="entry name" value="DUF7703"/>
</dbReference>
<dbReference type="Pfam" id="PF04082">
    <property type="entry name" value="Fungal_trans"/>
    <property type="match status" value="1"/>
</dbReference>
<dbReference type="GO" id="GO:0006351">
    <property type="term" value="P:DNA-templated transcription"/>
    <property type="evidence" value="ECO:0007669"/>
    <property type="project" value="InterPro"/>
</dbReference>
<dbReference type="Proteomes" id="UP000782241">
    <property type="component" value="Unassembled WGS sequence"/>
</dbReference>
<reference evidence="5" key="1">
    <citation type="submission" date="2021-04" db="EMBL/GenBank/DDBJ databases">
        <title>Draft genome of Fusarium avenaceum strain F156N33, isolated from an atmospheric sample in Virginia.</title>
        <authorList>
            <person name="Yang S."/>
            <person name="Vinatzer B.A."/>
            <person name="Coleman J."/>
        </authorList>
    </citation>
    <scope>NUCLEOTIDE SEQUENCE</scope>
    <source>
        <strain evidence="5">F156N33</strain>
    </source>
</reference>
<dbReference type="SMART" id="SM00906">
    <property type="entry name" value="Fungal_trans"/>
    <property type="match status" value="1"/>
</dbReference>
<comment type="caution">
    <text evidence="5">The sequence shown here is derived from an EMBL/GenBank/DDBJ whole genome shotgun (WGS) entry which is preliminary data.</text>
</comment>
<keyword evidence="3" id="KW-0472">Membrane</keyword>
<keyword evidence="3" id="KW-1133">Transmembrane helix</keyword>
<feature type="transmembrane region" description="Helical" evidence="3">
    <location>
        <begin position="43"/>
        <end position="68"/>
    </location>
</feature>
<feature type="transmembrane region" description="Helical" evidence="3">
    <location>
        <begin position="12"/>
        <end position="31"/>
    </location>
</feature>
<dbReference type="GO" id="GO:0008270">
    <property type="term" value="F:zinc ion binding"/>
    <property type="evidence" value="ECO:0007669"/>
    <property type="project" value="InterPro"/>
</dbReference>
<gene>
    <name evidence="5" type="ORF">KAF25_002198</name>
</gene>
<dbReference type="EMBL" id="JAGPUO010000011">
    <property type="protein sequence ID" value="KAG5659639.1"/>
    <property type="molecule type" value="Genomic_DNA"/>
</dbReference>
<accession>A0A9P7KRW3</accession>
<evidence type="ECO:0000256" key="2">
    <source>
        <dbReference type="SAM" id="MobiDB-lite"/>
    </source>
</evidence>
<sequence length="1079" mass="121217">MAEVNTKSGSVAIVIAVFISIAFYNVLELNAYIFGSFKKRSGLYFWSFVIATWGIAFNGTGYLILHLSLSAKKYLYSTLILIGWCTMITGQSVVLYSRLHIVMHNQRRLRMVLIMIIVNALWLHVPVIILVYGVGSSNPAPFQKPYEVFEKIQLSVFFVQELIISGLYVWETTKRLRLEKSVGNTKTKMVLNHLILVNVLVILLDVSILALEFANLFDIQTAWKPLVYSIKLKLEFSILNRLVDLTRGRNDSSYTRSHGATHADDVGLETLNRDRRKQFTGAKGTLTGDYEVRVGKGDDSHHMYGNESELVKTTEITVHSERYLGHSDLDRGSLEGGSGSAEGIQRVQRGSASSASSEVQFAKSVAQSAINIPVAPYNRASRYVTSGSMTDHRRSIGSEATIGTGNLSKSDKSIPCGNCIRAKVECVASLSGRASRKVPNRHARDREVAERLNHLENVARTLHRQANIGNDQNRTLQSDGMNYLEECCDDGVMQSNNISDQQANSQTTPTATKRSGSVDSGSDRGGIIHNERGTHYINLCALANLEQEVDGLKSSLSGSWGDPLHSEESSPEVSQYGLTEASFLFESPFFSYNNFNPHPHPGIVSQLWALFKSNVDPLVKVLHTPSVERMIMTFNTQAPVSREQEALIFAICYSAVNSVAVEQCLQEFRQPQAVLSAHYRSALEQALGRAKFLESTDITLLQAYLIYITVLRKDVGAKVIWSLTGVAARIAQMMGLQRDGAKCGLRPFESEIRRRVWWQLCMLDSRAAEEHGCSPLIVETRFNTKMPLNVDDIDLYPDMTELPRPKKGFTDMTICLVMYELTEVFRRTLQMFYDSCQLAAEQMEDWVNQNHQRIKETYLTGLDQSIDAHWATYNLTHLLMAKMWLMVFSPLQGGPDCASTIPWGTRRKIFQACIESVEYANSVDTDLKTARWHWLLNMFFQWHSSVFVLSELCRNSLDSLAERAWHSIEEMARIKFGDQRNRVQDILLWQPFKTLLIKARMAREAAIVSKLHRTDDGDAPMAPVSGFPAIDTLLIREKSQQAVLAFDQPARPPDDREQVAEFDTVIAELLGLANMGNQI</sequence>
<feature type="compositionally biased region" description="Polar residues" evidence="2">
    <location>
        <begin position="494"/>
        <end position="513"/>
    </location>
</feature>
<feature type="transmembrane region" description="Helical" evidence="3">
    <location>
        <begin position="152"/>
        <end position="170"/>
    </location>
</feature>
<evidence type="ECO:0000313" key="5">
    <source>
        <dbReference type="EMBL" id="KAG5659639.1"/>
    </source>
</evidence>
<dbReference type="CDD" id="cd12148">
    <property type="entry name" value="fungal_TF_MHR"/>
    <property type="match status" value="1"/>
</dbReference>
<evidence type="ECO:0000259" key="4">
    <source>
        <dbReference type="SMART" id="SM00906"/>
    </source>
</evidence>
<feature type="transmembrane region" description="Helical" evidence="3">
    <location>
        <begin position="190"/>
        <end position="211"/>
    </location>
</feature>
<protein>
    <recommendedName>
        <fullName evidence="4">Xylanolytic transcriptional activator regulatory domain-containing protein</fullName>
    </recommendedName>
</protein>
<feature type="transmembrane region" description="Helical" evidence="3">
    <location>
        <begin position="109"/>
        <end position="132"/>
    </location>
</feature>
<proteinExistence type="predicted"/>
<dbReference type="AlphaFoldDB" id="A0A9P7KRW3"/>
<evidence type="ECO:0000313" key="6">
    <source>
        <dbReference type="Proteomes" id="UP000782241"/>
    </source>
</evidence>
<dbReference type="GO" id="GO:0003677">
    <property type="term" value="F:DNA binding"/>
    <property type="evidence" value="ECO:0007669"/>
    <property type="project" value="InterPro"/>
</dbReference>
<dbReference type="Pfam" id="PF24802">
    <property type="entry name" value="DUF7703"/>
    <property type="match status" value="1"/>
</dbReference>
<keyword evidence="6" id="KW-1185">Reference proteome</keyword>
<evidence type="ECO:0000256" key="1">
    <source>
        <dbReference type="ARBA" id="ARBA00023242"/>
    </source>
</evidence>
<organism evidence="5 6">
    <name type="scientific">Fusarium avenaceum</name>
    <dbReference type="NCBI Taxonomy" id="40199"/>
    <lineage>
        <taxon>Eukaryota</taxon>
        <taxon>Fungi</taxon>
        <taxon>Dikarya</taxon>
        <taxon>Ascomycota</taxon>
        <taxon>Pezizomycotina</taxon>
        <taxon>Sordariomycetes</taxon>
        <taxon>Hypocreomycetidae</taxon>
        <taxon>Hypocreales</taxon>
        <taxon>Nectriaceae</taxon>
        <taxon>Fusarium</taxon>
        <taxon>Fusarium tricinctum species complex</taxon>
    </lineage>
</organism>
<dbReference type="InterPro" id="IPR007219">
    <property type="entry name" value="XnlR_reg_dom"/>
</dbReference>
<keyword evidence="1" id="KW-0539">Nucleus</keyword>
<evidence type="ECO:0000256" key="3">
    <source>
        <dbReference type="SAM" id="Phobius"/>
    </source>
</evidence>
<feature type="domain" description="Xylanolytic transcriptional activator regulatory" evidence="4">
    <location>
        <begin position="720"/>
        <end position="793"/>
    </location>
</feature>
<feature type="region of interest" description="Disordered" evidence="2">
    <location>
        <begin position="494"/>
        <end position="527"/>
    </location>
</feature>